<evidence type="ECO:0000256" key="1">
    <source>
        <dbReference type="SAM" id="Phobius"/>
    </source>
</evidence>
<feature type="transmembrane region" description="Helical" evidence="1">
    <location>
        <begin position="12"/>
        <end position="36"/>
    </location>
</feature>
<dbReference type="AlphaFoldDB" id="A0A5N6VER0"/>
<proteinExistence type="predicted"/>
<sequence>MAGQKMKKTFTFVLTTIFTRIMVVQSILGNATFVSLTLPHVLTGMYPCIRTVQTP</sequence>
<reference evidence="3" key="1">
    <citation type="submission" date="2019-04" db="EMBL/GenBank/DDBJ databases">
        <title>Friends and foes A comparative genomics studyof 23 Aspergillus species from section Flavi.</title>
        <authorList>
            <consortium name="DOE Joint Genome Institute"/>
            <person name="Kjaerbolling I."/>
            <person name="Vesth T."/>
            <person name="Frisvad J.C."/>
            <person name="Nybo J.L."/>
            <person name="Theobald S."/>
            <person name="Kildgaard S."/>
            <person name="Isbrandt T."/>
            <person name="Kuo A."/>
            <person name="Sato A."/>
            <person name="Lyhne E.K."/>
            <person name="Kogle M.E."/>
            <person name="Wiebenga A."/>
            <person name="Kun R.S."/>
            <person name="Lubbers R.J."/>
            <person name="Makela M.R."/>
            <person name="Barry K."/>
            <person name="Chovatia M."/>
            <person name="Clum A."/>
            <person name="Daum C."/>
            <person name="Haridas S."/>
            <person name="He G."/>
            <person name="LaButti K."/>
            <person name="Lipzen A."/>
            <person name="Mondo S."/>
            <person name="Riley R."/>
            <person name="Salamov A."/>
            <person name="Simmons B.A."/>
            <person name="Magnuson J.K."/>
            <person name="Henrissat B."/>
            <person name="Mortensen U.H."/>
            <person name="Larsen T.O."/>
            <person name="Devries R.P."/>
            <person name="Grigoriev I.V."/>
            <person name="Machida M."/>
            <person name="Baker S.E."/>
            <person name="Andersen M.R."/>
        </authorList>
    </citation>
    <scope>NUCLEOTIDE SEQUENCE [LARGE SCALE GENOMIC DNA]</scope>
    <source>
        <strain evidence="3">CBS 130015</strain>
    </source>
</reference>
<evidence type="ECO:0000313" key="3">
    <source>
        <dbReference type="Proteomes" id="UP000325433"/>
    </source>
</evidence>
<name>A0A5N6VER0_9EURO</name>
<keyword evidence="3" id="KW-1185">Reference proteome</keyword>
<gene>
    <name evidence="2" type="ORF">BDV41DRAFT_556453</name>
</gene>
<protein>
    <submittedName>
        <fullName evidence="2">Uncharacterized protein</fullName>
    </submittedName>
</protein>
<keyword evidence="1" id="KW-0812">Transmembrane</keyword>
<evidence type="ECO:0000313" key="2">
    <source>
        <dbReference type="EMBL" id="KAE8306995.1"/>
    </source>
</evidence>
<dbReference type="EMBL" id="ML738422">
    <property type="protein sequence ID" value="KAE8306995.1"/>
    <property type="molecule type" value="Genomic_DNA"/>
</dbReference>
<keyword evidence="1" id="KW-0472">Membrane</keyword>
<keyword evidence="1" id="KW-1133">Transmembrane helix</keyword>
<organism evidence="2 3">
    <name type="scientific">Aspergillus transmontanensis</name>
    <dbReference type="NCBI Taxonomy" id="1034304"/>
    <lineage>
        <taxon>Eukaryota</taxon>
        <taxon>Fungi</taxon>
        <taxon>Dikarya</taxon>
        <taxon>Ascomycota</taxon>
        <taxon>Pezizomycotina</taxon>
        <taxon>Eurotiomycetes</taxon>
        <taxon>Eurotiomycetidae</taxon>
        <taxon>Eurotiales</taxon>
        <taxon>Aspergillaceae</taxon>
        <taxon>Aspergillus</taxon>
        <taxon>Aspergillus subgen. Circumdati</taxon>
    </lineage>
</organism>
<accession>A0A5N6VER0</accession>
<dbReference type="Proteomes" id="UP000325433">
    <property type="component" value="Unassembled WGS sequence"/>
</dbReference>